<feature type="region of interest" description="Disordered" evidence="1">
    <location>
        <begin position="17"/>
        <end position="40"/>
    </location>
</feature>
<dbReference type="AlphaFoldDB" id="W9S0H4"/>
<protein>
    <submittedName>
        <fullName evidence="2">Uncharacterized protein</fullName>
    </submittedName>
</protein>
<name>W9S0H4_9ROSA</name>
<feature type="compositionally biased region" description="Low complexity" evidence="1">
    <location>
        <begin position="20"/>
        <end position="30"/>
    </location>
</feature>
<accession>W9S0H4</accession>
<evidence type="ECO:0000313" key="3">
    <source>
        <dbReference type="Proteomes" id="UP000030645"/>
    </source>
</evidence>
<evidence type="ECO:0000313" key="2">
    <source>
        <dbReference type="EMBL" id="EXC02115.1"/>
    </source>
</evidence>
<dbReference type="EMBL" id="KE345347">
    <property type="protein sequence ID" value="EXC02115.1"/>
    <property type="molecule type" value="Genomic_DNA"/>
</dbReference>
<reference evidence="3" key="1">
    <citation type="submission" date="2013-01" db="EMBL/GenBank/DDBJ databases">
        <title>Draft Genome Sequence of a Mulberry Tree, Morus notabilis C.K. Schneid.</title>
        <authorList>
            <person name="He N."/>
            <person name="Zhao S."/>
        </authorList>
    </citation>
    <scope>NUCLEOTIDE SEQUENCE</scope>
</reference>
<evidence type="ECO:0000256" key="1">
    <source>
        <dbReference type="SAM" id="MobiDB-lite"/>
    </source>
</evidence>
<dbReference type="Proteomes" id="UP000030645">
    <property type="component" value="Unassembled WGS sequence"/>
</dbReference>
<organism evidence="2 3">
    <name type="scientific">Morus notabilis</name>
    <dbReference type="NCBI Taxonomy" id="981085"/>
    <lineage>
        <taxon>Eukaryota</taxon>
        <taxon>Viridiplantae</taxon>
        <taxon>Streptophyta</taxon>
        <taxon>Embryophyta</taxon>
        <taxon>Tracheophyta</taxon>
        <taxon>Spermatophyta</taxon>
        <taxon>Magnoliopsida</taxon>
        <taxon>eudicotyledons</taxon>
        <taxon>Gunneridae</taxon>
        <taxon>Pentapetalae</taxon>
        <taxon>rosids</taxon>
        <taxon>fabids</taxon>
        <taxon>Rosales</taxon>
        <taxon>Moraceae</taxon>
        <taxon>Moreae</taxon>
        <taxon>Morus</taxon>
    </lineage>
</organism>
<proteinExistence type="predicted"/>
<keyword evidence="3" id="KW-1185">Reference proteome</keyword>
<sequence>MQKVGRDVILRSLDREKISESTSASRASSTADHRRCKSNFTSRRKTNHRFFFSKRDKANADLFLQKKSSRIGKP</sequence>
<gene>
    <name evidence="2" type="ORF">L484_024080</name>
</gene>